<proteinExistence type="predicted"/>
<organism evidence="1 2">
    <name type="scientific">Thiorhodococcus fuscus</name>
    <dbReference type="NCBI Taxonomy" id="527200"/>
    <lineage>
        <taxon>Bacteria</taxon>
        <taxon>Pseudomonadati</taxon>
        <taxon>Pseudomonadota</taxon>
        <taxon>Gammaproteobacteria</taxon>
        <taxon>Chromatiales</taxon>
        <taxon>Chromatiaceae</taxon>
        <taxon>Thiorhodococcus</taxon>
    </lineage>
</organism>
<accession>A0ABW4Y7X4</accession>
<keyword evidence="2" id="KW-1185">Reference proteome</keyword>
<dbReference type="EMBL" id="JBHUHX010000018">
    <property type="protein sequence ID" value="MFD2112038.1"/>
    <property type="molecule type" value="Genomic_DNA"/>
</dbReference>
<evidence type="ECO:0000313" key="2">
    <source>
        <dbReference type="Proteomes" id="UP001597337"/>
    </source>
</evidence>
<evidence type="ECO:0000313" key="1">
    <source>
        <dbReference type="EMBL" id="MFD2112038.1"/>
    </source>
</evidence>
<comment type="caution">
    <text evidence="1">The sequence shown here is derived from an EMBL/GenBank/DDBJ whole genome shotgun (WGS) entry which is preliminary data.</text>
</comment>
<name>A0ABW4Y7X4_9GAMM</name>
<dbReference type="RefSeq" id="WP_386025979.1">
    <property type="nucleotide sequence ID" value="NZ_JBHUHX010000018.1"/>
</dbReference>
<reference evidence="2" key="1">
    <citation type="journal article" date="2019" name="Int. J. Syst. Evol. Microbiol.">
        <title>The Global Catalogue of Microorganisms (GCM) 10K type strain sequencing project: providing services to taxonomists for standard genome sequencing and annotation.</title>
        <authorList>
            <consortium name="The Broad Institute Genomics Platform"/>
            <consortium name="The Broad Institute Genome Sequencing Center for Infectious Disease"/>
            <person name="Wu L."/>
            <person name="Ma J."/>
        </authorList>
    </citation>
    <scope>NUCLEOTIDE SEQUENCE [LARGE SCALE GENOMIC DNA]</scope>
    <source>
        <strain evidence="2">KACC 12597</strain>
    </source>
</reference>
<gene>
    <name evidence="1" type="ORF">ACFSJC_09325</name>
</gene>
<protein>
    <submittedName>
        <fullName evidence="1">Uncharacterized protein</fullName>
    </submittedName>
</protein>
<sequence>MKNGLEMFETEWAEGLAGLSGEDIRCGIAWVRANSGWPPSIAEFRSACRAGMTAEQRAFAARLSEAESDRLALPSMTRAEQLAKGAKKARAMREEAARPKSIARSQENIRRGRWTPEMEDAYRRSMQHLGLRYVAPEWPEASA</sequence>
<dbReference type="Proteomes" id="UP001597337">
    <property type="component" value="Unassembled WGS sequence"/>
</dbReference>